<accession>A0AA36NB02</accession>
<gene>
    <name evidence="1" type="ORF">EVOR1521_LOCUS22860</name>
</gene>
<evidence type="ECO:0000313" key="2">
    <source>
        <dbReference type="Proteomes" id="UP001178507"/>
    </source>
</evidence>
<reference evidence="1" key="1">
    <citation type="submission" date="2023-08" db="EMBL/GenBank/DDBJ databases">
        <authorList>
            <person name="Chen Y."/>
            <person name="Shah S."/>
            <person name="Dougan E. K."/>
            <person name="Thang M."/>
            <person name="Chan C."/>
        </authorList>
    </citation>
    <scope>NUCLEOTIDE SEQUENCE</scope>
</reference>
<comment type="caution">
    <text evidence="1">The sequence shown here is derived from an EMBL/GenBank/DDBJ whole genome shotgun (WGS) entry which is preliminary data.</text>
</comment>
<proteinExistence type="predicted"/>
<organism evidence="1 2">
    <name type="scientific">Effrenium voratum</name>
    <dbReference type="NCBI Taxonomy" id="2562239"/>
    <lineage>
        <taxon>Eukaryota</taxon>
        <taxon>Sar</taxon>
        <taxon>Alveolata</taxon>
        <taxon>Dinophyceae</taxon>
        <taxon>Suessiales</taxon>
        <taxon>Symbiodiniaceae</taxon>
        <taxon>Effrenium</taxon>
    </lineage>
</organism>
<dbReference type="PANTHER" id="PTHR35748">
    <property type="entry name" value="OS05G0358400 PROTEIN"/>
    <property type="match status" value="1"/>
</dbReference>
<sequence length="111" mass="11916">MACRFVQTHTSPAPQPRITTPSAIVAHGLRRPAVTIAGVGSLLSPASARESFDFSNFRLGEVRGWRRCFCQANWVTVVCGASRLETNEVAALAMAGRPNGSMPKACRSQTL</sequence>
<protein>
    <submittedName>
        <fullName evidence="1">Uncharacterized protein</fullName>
    </submittedName>
</protein>
<dbReference type="Proteomes" id="UP001178507">
    <property type="component" value="Unassembled WGS sequence"/>
</dbReference>
<dbReference type="PANTHER" id="PTHR35748:SF1">
    <property type="entry name" value="OS05G0358400 PROTEIN"/>
    <property type="match status" value="1"/>
</dbReference>
<dbReference type="EMBL" id="CAUJNA010003329">
    <property type="protein sequence ID" value="CAJ1399304.1"/>
    <property type="molecule type" value="Genomic_DNA"/>
</dbReference>
<dbReference type="AlphaFoldDB" id="A0AA36NB02"/>
<name>A0AA36NB02_9DINO</name>
<keyword evidence="2" id="KW-1185">Reference proteome</keyword>
<evidence type="ECO:0000313" key="1">
    <source>
        <dbReference type="EMBL" id="CAJ1399304.1"/>
    </source>
</evidence>